<name>A0A0L0EY12_9EUKA</name>
<dbReference type="AlphaFoldDB" id="A0A0L0EY12"/>
<evidence type="ECO:0000313" key="1">
    <source>
        <dbReference type="EMBL" id="KNC69305.1"/>
    </source>
</evidence>
<dbReference type="EMBL" id="KQ255936">
    <property type="protein sequence ID" value="KNC69305.1"/>
    <property type="molecule type" value="Genomic_DNA"/>
</dbReference>
<dbReference type="RefSeq" id="XP_014143207.1">
    <property type="nucleotide sequence ID" value="XM_014287732.1"/>
</dbReference>
<reference evidence="1 2" key="1">
    <citation type="submission" date="2011-02" db="EMBL/GenBank/DDBJ databases">
        <title>The Genome Sequence of Sphaeroforma arctica JP610.</title>
        <authorList>
            <consortium name="The Broad Institute Genome Sequencing Platform"/>
            <person name="Russ C."/>
            <person name="Cuomo C."/>
            <person name="Young S.K."/>
            <person name="Zeng Q."/>
            <person name="Gargeya S."/>
            <person name="Alvarado L."/>
            <person name="Berlin A."/>
            <person name="Chapman S.B."/>
            <person name="Chen Z."/>
            <person name="Freedman E."/>
            <person name="Gellesch M."/>
            <person name="Goldberg J."/>
            <person name="Griggs A."/>
            <person name="Gujja S."/>
            <person name="Heilman E."/>
            <person name="Heiman D."/>
            <person name="Howarth C."/>
            <person name="Mehta T."/>
            <person name="Neiman D."/>
            <person name="Pearson M."/>
            <person name="Roberts A."/>
            <person name="Saif S."/>
            <person name="Shea T."/>
            <person name="Shenoy N."/>
            <person name="Sisk P."/>
            <person name="Stolte C."/>
            <person name="Sykes S."/>
            <person name="White J."/>
            <person name="Yandava C."/>
            <person name="Burger G."/>
            <person name="Gray M.W."/>
            <person name="Holland P.W.H."/>
            <person name="King N."/>
            <person name="Lang F.B.F."/>
            <person name="Roger A.J."/>
            <person name="Ruiz-Trillo I."/>
            <person name="Haas B."/>
            <person name="Nusbaum C."/>
            <person name="Birren B."/>
        </authorList>
    </citation>
    <scope>NUCLEOTIDE SEQUENCE [LARGE SCALE GENOMIC DNA]</scope>
    <source>
        <strain evidence="1 2">JP610</strain>
    </source>
</reference>
<keyword evidence="2" id="KW-1185">Reference proteome</keyword>
<dbReference type="Proteomes" id="UP000054560">
    <property type="component" value="Unassembled WGS sequence"/>
</dbReference>
<gene>
    <name evidence="1" type="ORF">SARC_18185</name>
</gene>
<organism evidence="1 2">
    <name type="scientific">Sphaeroforma arctica JP610</name>
    <dbReference type="NCBI Taxonomy" id="667725"/>
    <lineage>
        <taxon>Eukaryota</taxon>
        <taxon>Ichthyosporea</taxon>
        <taxon>Ichthyophonida</taxon>
        <taxon>Sphaeroforma</taxon>
    </lineage>
</organism>
<evidence type="ECO:0000313" key="2">
    <source>
        <dbReference type="Proteomes" id="UP000054560"/>
    </source>
</evidence>
<sequence>TSPYVRTWNIIELFGESHSETGGLVSQVMRSKPSSAPSVCVCTRDYT</sequence>
<dbReference type="GeneID" id="25918689"/>
<accession>A0A0L0EY12</accession>
<feature type="non-terminal residue" evidence="1">
    <location>
        <position position="1"/>
    </location>
</feature>
<protein>
    <submittedName>
        <fullName evidence="1">Uncharacterized protein</fullName>
    </submittedName>
</protein>
<proteinExistence type="predicted"/>